<dbReference type="InterPro" id="IPR001926">
    <property type="entry name" value="TrpB-like_PALP"/>
</dbReference>
<dbReference type="FunFam" id="3.40.50.1100:FF:000005">
    <property type="entry name" value="Threonine dehydratase catabolic"/>
    <property type="match status" value="1"/>
</dbReference>
<keyword evidence="8" id="KW-0460">Magnesium</keyword>
<dbReference type="PROSITE" id="PS00165">
    <property type="entry name" value="DEHYDRATASE_SER_THR"/>
    <property type="match status" value="1"/>
</dbReference>
<dbReference type="CDD" id="cd01562">
    <property type="entry name" value="Thr-dehyd"/>
    <property type="match status" value="1"/>
</dbReference>
<evidence type="ECO:0000256" key="10">
    <source>
        <dbReference type="ARBA" id="ARBA00023239"/>
    </source>
</evidence>
<evidence type="ECO:0000313" key="15">
    <source>
        <dbReference type="Proteomes" id="UP000230842"/>
    </source>
</evidence>
<dbReference type="Proteomes" id="UP000230842">
    <property type="component" value="Unassembled WGS sequence"/>
</dbReference>
<dbReference type="FunFam" id="3.40.50.1100:FF:000007">
    <property type="entry name" value="L-threonine dehydratase catabolic TdcB"/>
    <property type="match status" value="1"/>
</dbReference>
<comment type="cofactor">
    <cofactor evidence="2">
        <name>Ca(2+)</name>
        <dbReference type="ChEBI" id="CHEBI:29108"/>
    </cofactor>
</comment>
<dbReference type="SUPFAM" id="SSF53686">
    <property type="entry name" value="Tryptophan synthase beta subunit-like PLP-dependent enzymes"/>
    <property type="match status" value="1"/>
</dbReference>
<evidence type="ECO:0000256" key="5">
    <source>
        <dbReference type="ARBA" id="ARBA00001946"/>
    </source>
</evidence>
<comment type="cofactor">
    <cofactor evidence="5">
        <name>Mg(2+)</name>
        <dbReference type="ChEBI" id="CHEBI:18420"/>
    </cofactor>
</comment>
<evidence type="ECO:0000256" key="9">
    <source>
        <dbReference type="ARBA" id="ARBA00022898"/>
    </source>
</evidence>
<protein>
    <recommendedName>
        <fullName evidence="7">threonine ammonia-lyase</fullName>
        <ecNumber evidence="7">4.3.1.19</ecNumber>
    </recommendedName>
    <alternativeName>
        <fullName evidence="12">Threonine deaminase</fullName>
    </alternativeName>
</protein>
<organism evidence="14 15">
    <name type="scientific">Mumia flava</name>
    <dbReference type="NCBI Taxonomy" id="1348852"/>
    <lineage>
        <taxon>Bacteria</taxon>
        <taxon>Bacillati</taxon>
        <taxon>Actinomycetota</taxon>
        <taxon>Actinomycetes</taxon>
        <taxon>Propionibacteriales</taxon>
        <taxon>Nocardioidaceae</taxon>
        <taxon>Mumia</taxon>
    </lineage>
</organism>
<comment type="cofactor">
    <cofactor evidence="3">
        <name>pyridoxal 5'-phosphate</name>
        <dbReference type="ChEBI" id="CHEBI:597326"/>
    </cofactor>
</comment>
<dbReference type="Gene3D" id="3.40.50.1100">
    <property type="match status" value="2"/>
</dbReference>
<evidence type="ECO:0000256" key="3">
    <source>
        <dbReference type="ARBA" id="ARBA00001933"/>
    </source>
</evidence>
<dbReference type="InterPro" id="IPR000634">
    <property type="entry name" value="Ser/Thr_deHydtase_PyrdxlP-BS"/>
</dbReference>
<dbReference type="GO" id="GO:0003941">
    <property type="term" value="F:L-serine ammonia-lyase activity"/>
    <property type="evidence" value="ECO:0007669"/>
    <property type="project" value="TreeGrafter"/>
</dbReference>
<comment type="catalytic activity">
    <reaction evidence="1">
        <text>L-threonine = 2-oxobutanoate + NH4(+)</text>
        <dbReference type="Rhea" id="RHEA:22108"/>
        <dbReference type="ChEBI" id="CHEBI:16763"/>
        <dbReference type="ChEBI" id="CHEBI:28938"/>
        <dbReference type="ChEBI" id="CHEBI:57926"/>
        <dbReference type="EC" id="4.3.1.19"/>
    </reaction>
</comment>
<gene>
    <name evidence="14" type="ORF">CLV56_2430</name>
</gene>
<dbReference type="GO" id="GO:0070179">
    <property type="term" value="P:D-serine biosynthetic process"/>
    <property type="evidence" value="ECO:0007669"/>
    <property type="project" value="TreeGrafter"/>
</dbReference>
<dbReference type="AlphaFoldDB" id="A0A0B2BV06"/>
<dbReference type="GO" id="GO:0018114">
    <property type="term" value="F:threonine racemase activity"/>
    <property type="evidence" value="ECO:0007669"/>
    <property type="project" value="TreeGrafter"/>
</dbReference>
<evidence type="ECO:0000256" key="8">
    <source>
        <dbReference type="ARBA" id="ARBA00022842"/>
    </source>
</evidence>
<dbReference type="GO" id="GO:0030378">
    <property type="term" value="F:serine racemase activity"/>
    <property type="evidence" value="ECO:0007669"/>
    <property type="project" value="TreeGrafter"/>
</dbReference>
<accession>A0A0B2BV06</accession>
<dbReference type="EMBL" id="PGEZ01000001">
    <property type="protein sequence ID" value="PJJ58184.1"/>
    <property type="molecule type" value="Genomic_DNA"/>
</dbReference>
<evidence type="ECO:0000256" key="11">
    <source>
        <dbReference type="ARBA" id="ARBA00025527"/>
    </source>
</evidence>
<evidence type="ECO:0000256" key="4">
    <source>
        <dbReference type="ARBA" id="ARBA00001936"/>
    </source>
</evidence>
<evidence type="ECO:0000259" key="13">
    <source>
        <dbReference type="Pfam" id="PF00291"/>
    </source>
</evidence>
<reference evidence="14 15" key="1">
    <citation type="submission" date="2017-11" db="EMBL/GenBank/DDBJ databases">
        <title>Genomic Encyclopedia of Archaeal and Bacterial Type Strains, Phase II (KMG-II): From Individual Species to Whole Genera.</title>
        <authorList>
            <person name="Goeker M."/>
        </authorList>
    </citation>
    <scope>NUCLEOTIDE SEQUENCE [LARGE SCALE GENOMIC DNA]</scope>
    <source>
        <strain evidence="14 15">DSM 27763</strain>
    </source>
</reference>
<comment type="caution">
    <text evidence="14">The sequence shown here is derived from an EMBL/GenBank/DDBJ whole genome shotgun (WGS) entry which is preliminary data.</text>
</comment>
<comment type="function">
    <text evidence="11">Catalyzes the anaerobic formation of alpha-ketobutyrate and ammonia from threonine in a two-step reaction. The first step involved a dehydration of threonine and a production of enamine intermediates (aminocrotonate), which tautomerizes to its imine form (iminobutyrate). Both intermediates are unstable and short-lived. The second step is the nonenzymatic hydrolysis of the enamine/imine intermediates to form 2-ketobutyrate and free ammonia. In the low water environment of the cell, the second step is accelerated by RidA.</text>
</comment>
<dbReference type="GO" id="GO:0005524">
    <property type="term" value="F:ATP binding"/>
    <property type="evidence" value="ECO:0007669"/>
    <property type="project" value="TreeGrafter"/>
</dbReference>
<dbReference type="GO" id="GO:0030170">
    <property type="term" value="F:pyridoxal phosphate binding"/>
    <property type="evidence" value="ECO:0007669"/>
    <property type="project" value="InterPro"/>
</dbReference>
<dbReference type="OrthoDB" id="9811476at2"/>
<sequence length="320" mass="32759">MPTSALLSLADVRDAAARISGICLCTPVVPVVMPDGTVPLRVKAECLQPTGAFKLRGATNAIALLEPERRVRGVVTHSSGNHAQAVAYAAARAGIAATIVIPDNAPAVKVEATARWGAQIVRVPPAERETAAEAIAEETGATVVPPYDHPDVIAGQGTVGIEIAEQVPDLDQVLVPVSGGGLAAGTALAIKALRPQVRVVAVEPELAGDLAEGWRDGQRRVWAASQTARTIADGLRTTSVGLLNWAHLRAHVDDVVTVTEEEILSATATLVRGSRLVAEPSGAVASAALLSGRVDPSPGTVAVLSGGNVDPALLARLVAP</sequence>
<dbReference type="PANTHER" id="PTHR43050:SF1">
    <property type="entry name" value="SERINE RACEMASE"/>
    <property type="match status" value="1"/>
</dbReference>
<comment type="cofactor">
    <cofactor evidence="4">
        <name>Mn(2+)</name>
        <dbReference type="ChEBI" id="CHEBI:29035"/>
    </cofactor>
</comment>
<proteinExistence type="inferred from homology"/>
<dbReference type="Pfam" id="PF00291">
    <property type="entry name" value="PALP"/>
    <property type="match status" value="1"/>
</dbReference>
<evidence type="ECO:0000256" key="7">
    <source>
        <dbReference type="ARBA" id="ARBA00012096"/>
    </source>
</evidence>
<dbReference type="RefSeq" id="WP_039339834.1">
    <property type="nucleotide sequence ID" value="NZ_PGEZ01000001.1"/>
</dbReference>
<dbReference type="PANTHER" id="PTHR43050">
    <property type="entry name" value="SERINE / THREONINE RACEMASE FAMILY MEMBER"/>
    <property type="match status" value="1"/>
</dbReference>
<dbReference type="GO" id="GO:0000287">
    <property type="term" value="F:magnesium ion binding"/>
    <property type="evidence" value="ECO:0007669"/>
    <property type="project" value="TreeGrafter"/>
</dbReference>
<dbReference type="GO" id="GO:0004794">
    <property type="term" value="F:threonine deaminase activity"/>
    <property type="evidence" value="ECO:0007669"/>
    <property type="project" value="UniProtKB-EC"/>
</dbReference>
<evidence type="ECO:0000256" key="6">
    <source>
        <dbReference type="ARBA" id="ARBA00010869"/>
    </source>
</evidence>
<comment type="similarity">
    <text evidence="6">Belongs to the serine/threonine dehydratase family.</text>
</comment>
<keyword evidence="9" id="KW-0663">Pyridoxal phosphate</keyword>
<evidence type="ECO:0000313" key="14">
    <source>
        <dbReference type="EMBL" id="PJJ58184.1"/>
    </source>
</evidence>
<feature type="domain" description="Tryptophan synthase beta chain-like PALP" evidence="13">
    <location>
        <begin position="38"/>
        <end position="306"/>
    </location>
</feature>
<dbReference type="InterPro" id="IPR036052">
    <property type="entry name" value="TrpB-like_PALP_sf"/>
</dbReference>
<evidence type="ECO:0000256" key="2">
    <source>
        <dbReference type="ARBA" id="ARBA00001913"/>
    </source>
</evidence>
<keyword evidence="15" id="KW-1185">Reference proteome</keyword>
<evidence type="ECO:0000256" key="1">
    <source>
        <dbReference type="ARBA" id="ARBA00001274"/>
    </source>
</evidence>
<dbReference type="EC" id="4.3.1.19" evidence="7"/>
<name>A0A0B2BV06_9ACTN</name>
<evidence type="ECO:0000256" key="12">
    <source>
        <dbReference type="ARBA" id="ARBA00031427"/>
    </source>
</evidence>
<keyword evidence="10" id="KW-0456">Lyase</keyword>